<dbReference type="AlphaFoldDB" id="A0A5B0QAS4"/>
<evidence type="ECO:0000313" key="1">
    <source>
        <dbReference type="EMBL" id="KAA1110396.1"/>
    </source>
</evidence>
<sequence>MSEGIPSDKLVDNGKDNPFSAASPTISNLLPLGNWPSSSQSNSLNHGNFGGLLSPASNQFGPLTSLTYRSGLTCISFKDNKLVYKPVRWVAGRNAATDTVSAHICHVSLCI</sequence>
<organism evidence="1 2">
    <name type="scientific">Puccinia graminis f. sp. tritici</name>
    <dbReference type="NCBI Taxonomy" id="56615"/>
    <lineage>
        <taxon>Eukaryota</taxon>
        <taxon>Fungi</taxon>
        <taxon>Dikarya</taxon>
        <taxon>Basidiomycota</taxon>
        <taxon>Pucciniomycotina</taxon>
        <taxon>Pucciniomycetes</taxon>
        <taxon>Pucciniales</taxon>
        <taxon>Pucciniaceae</taxon>
        <taxon>Puccinia</taxon>
    </lineage>
</organism>
<keyword evidence="2" id="KW-1185">Reference proteome</keyword>
<proteinExistence type="predicted"/>
<name>A0A5B0QAS4_PUCGR</name>
<gene>
    <name evidence="1" type="primary">CHS5_1</name>
    <name evidence="1" type="ORF">PGT21_020327</name>
</gene>
<reference evidence="1 2" key="1">
    <citation type="submission" date="2019-05" db="EMBL/GenBank/DDBJ databases">
        <title>Emergence of the Ug99 lineage of the wheat stem rust pathogen through somatic hybridization.</title>
        <authorList>
            <person name="Li F."/>
            <person name="Upadhyaya N.M."/>
            <person name="Sperschneider J."/>
            <person name="Matny O."/>
            <person name="Nguyen-Phuc H."/>
            <person name="Mago R."/>
            <person name="Raley C."/>
            <person name="Miller M.E."/>
            <person name="Silverstein K.A.T."/>
            <person name="Henningsen E."/>
            <person name="Hirsch C.D."/>
            <person name="Visser B."/>
            <person name="Pretorius Z.A."/>
            <person name="Steffenson B.J."/>
            <person name="Schwessinger B."/>
            <person name="Dodds P.N."/>
            <person name="Figueroa M."/>
        </authorList>
    </citation>
    <scope>NUCLEOTIDE SEQUENCE [LARGE SCALE GENOMIC DNA]</scope>
    <source>
        <strain evidence="1">21-0</strain>
    </source>
</reference>
<dbReference type="Proteomes" id="UP000324748">
    <property type="component" value="Unassembled WGS sequence"/>
</dbReference>
<protein>
    <submittedName>
        <fullName evidence="1">Chitin synthase, class 5</fullName>
    </submittedName>
</protein>
<comment type="caution">
    <text evidence="1">The sequence shown here is derived from an EMBL/GenBank/DDBJ whole genome shotgun (WGS) entry which is preliminary data.</text>
</comment>
<accession>A0A5B0QAS4</accession>
<dbReference type="OrthoDB" id="10490197at2759"/>
<evidence type="ECO:0000313" key="2">
    <source>
        <dbReference type="Proteomes" id="UP000324748"/>
    </source>
</evidence>
<dbReference type="EMBL" id="VSWC01000027">
    <property type="protein sequence ID" value="KAA1110396.1"/>
    <property type="molecule type" value="Genomic_DNA"/>
</dbReference>